<dbReference type="Pfam" id="PF01395">
    <property type="entry name" value="PBP_GOBP"/>
    <property type="match status" value="1"/>
</dbReference>
<dbReference type="Gene3D" id="1.10.238.20">
    <property type="entry name" value="Pheromone/general odorant binding protein domain"/>
    <property type="match status" value="1"/>
</dbReference>
<dbReference type="InterPro" id="IPR006170">
    <property type="entry name" value="PBP/GOBP"/>
</dbReference>
<keyword evidence="2" id="KW-1185">Reference proteome</keyword>
<gene>
    <name evidence="1" type="ORF">NQ314_014916</name>
</gene>
<name>A0AAV8X152_9CUCU</name>
<dbReference type="SUPFAM" id="SSF47565">
    <property type="entry name" value="Insect pheromone/odorant-binding proteins"/>
    <property type="match status" value="1"/>
</dbReference>
<dbReference type="SMART" id="SM00708">
    <property type="entry name" value="PhBP"/>
    <property type="match status" value="1"/>
</dbReference>
<dbReference type="InterPro" id="IPR036728">
    <property type="entry name" value="PBP_GOBP_sf"/>
</dbReference>
<evidence type="ECO:0000313" key="2">
    <source>
        <dbReference type="Proteomes" id="UP001162156"/>
    </source>
</evidence>
<organism evidence="1 2">
    <name type="scientific">Rhamnusium bicolor</name>
    <dbReference type="NCBI Taxonomy" id="1586634"/>
    <lineage>
        <taxon>Eukaryota</taxon>
        <taxon>Metazoa</taxon>
        <taxon>Ecdysozoa</taxon>
        <taxon>Arthropoda</taxon>
        <taxon>Hexapoda</taxon>
        <taxon>Insecta</taxon>
        <taxon>Pterygota</taxon>
        <taxon>Neoptera</taxon>
        <taxon>Endopterygota</taxon>
        <taxon>Coleoptera</taxon>
        <taxon>Polyphaga</taxon>
        <taxon>Cucujiformia</taxon>
        <taxon>Chrysomeloidea</taxon>
        <taxon>Cerambycidae</taxon>
        <taxon>Lepturinae</taxon>
        <taxon>Rhagiini</taxon>
        <taxon>Rhamnusium</taxon>
    </lineage>
</organism>
<dbReference type="GO" id="GO:0005549">
    <property type="term" value="F:odorant binding"/>
    <property type="evidence" value="ECO:0007669"/>
    <property type="project" value="InterPro"/>
</dbReference>
<dbReference type="EMBL" id="JANEYF010004127">
    <property type="protein sequence ID" value="KAJ8932135.1"/>
    <property type="molecule type" value="Genomic_DNA"/>
</dbReference>
<proteinExistence type="predicted"/>
<reference evidence="1" key="1">
    <citation type="journal article" date="2023" name="Insect Mol. Biol.">
        <title>Genome sequencing provides insights into the evolution of gene families encoding plant cell wall-degrading enzymes in longhorned beetles.</title>
        <authorList>
            <person name="Shin N.R."/>
            <person name="Okamura Y."/>
            <person name="Kirsch R."/>
            <person name="Pauchet Y."/>
        </authorList>
    </citation>
    <scope>NUCLEOTIDE SEQUENCE</scope>
    <source>
        <strain evidence="1">RBIC_L_NR</strain>
    </source>
</reference>
<protein>
    <submittedName>
        <fullName evidence="1">Uncharacterized protein</fullName>
    </submittedName>
</protein>
<evidence type="ECO:0000313" key="1">
    <source>
        <dbReference type="EMBL" id="KAJ8932135.1"/>
    </source>
</evidence>
<dbReference type="CDD" id="cd23992">
    <property type="entry name" value="PBP_GOBP"/>
    <property type="match status" value="1"/>
</dbReference>
<dbReference type="Proteomes" id="UP001162156">
    <property type="component" value="Unassembled WGS sequence"/>
</dbReference>
<comment type="caution">
    <text evidence="1">The sequence shown here is derived from an EMBL/GenBank/DDBJ whole genome shotgun (WGS) entry which is preliminary data.</text>
</comment>
<sequence length="121" mass="13556">MLGNHLPENEKVNLKKVHDSCQANPATYVDEDILRKLNDNINHKQAGIHMLCMSVKAGLQKANGDLDIGVIRSKIDTVLDDKSKVEGFVSKCAVKKESPQKTAVLLWLCFVLNDIPYFHKL</sequence>
<dbReference type="AlphaFoldDB" id="A0AAV8X152"/>
<accession>A0AAV8X152</accession>